<name>A0A1C2J8B6_ACITH</name>
<dbReference type="SUPFAM" id="SSF51735">
    <property type="entry name" value="NAD(P)-binding Rossmann-fold domains"/>
    <property type="match status" value="1"/>
</dbReference>
<dbReference type="AlphaFoldDB" id="A0A1C2J8B6"/>
<comment type="caution">
    <text evidence="3">The sequence shown here is derived from an EMBL/GenBank/DDBJ whole genome shotgun (WGS) entry which is preliminary data.</text>
</comment>
<evidence type="ECO:0000313" key="3">
    <source>
        <dbReference type="EMBL" id="OCX70816.1"/>
    </source>
</evidence>
<dbReference type="EMBL" id="LWRY01000271">
    <property type="protein sequence ID" value="OCX68322.1"/>
    <property type="molecule type" value="Genomic_DNA"/>
</dbReference>
<accession>A0A1C2J8B6</accession>
<proteinExistence type="predicted"/>
<reference evidence="3 4" key="1">
    <citation type="journal article" date="2016" name="Int. J. Mol. Sci.">
        <title>Comparative genomics of the extreme acidophile Acidithiobacillus thiooxidans reveals intraspecific divergence and niche adaptation.</title>
        <authorList>
            <person name="Zhang X."/>
            <person name="Feng X."/>
            <person name="Tao J."/>
            <person name="Ma L."/>
            <person name="Xiao Y."/>
            <person name="Liang Y."/>
            <person name="Liu X."/>
            <person name="Yin H."/>
        </authorList>
    </citation>
    <scope>NUCLEOTIDE SEQUENCE [LARGE SCALE GENOMIC DNA]</scope>
    <source>
        <strain evidence="3 4">A02</strain>
        <strain evidence="2">DXS-W</strain>
    </source>
</reference>
<evidence type="ECO:0000259" key="1">
    <source>
        <dbReference type="Pfam" id="PF01370"/>
    </source>
</evidence>
<dbReference type="InterPro" id="IPR051783">
    <property type="entry name" value="NAD(P)-dependent_oxidoreduct"/>
</dbReference>
<dbReference type="PANTHER" id="PTHR48079:SF9">
    <property type="entry name" value="PUTATIVE-RELATED"/>
    <property type="match status" value="1"/>
</dbReference>
<dbReference type="OrthoDB" id="9787292at2"/>
<dbReference type="InterPro" id="IPR036291">
    <property type="entry name" value="NAD(P)-bd_dom_sf"/>
</dbReference>
<organism evidence="3 4">
    <name type="scientific">Acidithiobacillus thiooxidans</name>
    <name type="common">Thiobacillus thiooxidans</name>
    <dbReference type="NCBI Taxonomy" id="930"/>
    <lineage>
        <taxon>Bacteria</taxon>
        <taxon>Pseudomonadati</taxon>
        <taxon>Pseudomonadota</taxon>
        <taxon>Acidithiobacillia</taxon>
        <taxon>Acidithiobacillales</taxon>
        <taxon>Acidithiobacillaceae</taxon>
        <taxon>Acidithiobacillus</taxon>
    </lineage>
</organism>
<keyword evidence="5" id="KW-1185">Reference proteome</keyword>
<protein>
    <submittedName>
        <fullName evidence="3">Epimerase</fullName>
    </submittedName>
</protein>
<dbReference type="Gene3D" id="3.40.50.720">
    <property type="entry name" value="NAD(P)-binding Rossmann-like Domain"/>
    <property type="match status" value="1"/>
</dbReference>
<gene>
    <name evidence="2" type="ORF">A6M23_18410</name>
    <name evidence="3" type="ORF">A6P07_13435</name>
</gene>
<dbReference type="GO" id="GO:0004029">
    <property type="term" value="F:aldehyde dehydrogenase (NAD+) activity"/>
    <property type="evidence" value="ECO:0007669"/>
    <property type="project" value="TreeGrafter"/>
</dbReference>
<dbReference type="CDD" id="cd05262">
    <property type="entry name" value="SDR_a7"/>
    <property type="match status" value="1"/>
</dbReference>
<sequence length="325" mass="34753">MRVFITGATGFIGTAVARELKENGHTVVGLARTSAKAVALRRQGIEPHQGDLDDLDSLRAAAAGSDGVIHLAFMHGLSSASWRSRLYILAGGTPDRIVQRFLKVVSNADRRAIDAMSTVLQGSNRPLVATFGTLGLAAAGVMRNVPGVEADGPDPASPGYGRAITETVLERWADSGVRTSIVRLSPTVHGAGDNGLMRQIIQTARKKRMMGYVGDGRNRWPAVHRDDAAKLFRLALEKGTAGARYHGVAEEGVAMSDIAGMIGQRLGLPVKSVTSEGAKKQFGWLGPFMALDNPSSSSWTRAQLGWQPRGPLLLKDLEASDYFRD</sequence>
<dbReference type="Pfam" id="PF01370">
    <property type="entry name" value="Epimerase"/>
    <property type="match status" value="1"/>
</dbReference>
<evidence type="ECO:0000313" key="2">
    <source>
        <dbReference type="EMBL" id="OCX68322.1"/>
    </source>
</evidence>
<dbReference type="InterPro" id="IPR001509">
    <property type="entry name" value="Epimerase_deHydtase"/>
</dbReference>
<dbReference type="EMBL" id="LWSA01000187">
    <property type="protein sequence ID" value="OCX70816.1"/>
    <property type="molecule type" value="Genomic_DNA"/>
</dbReference>
<dbReference type="PANTHER" id="PTHR48079">
    <property type="entry name" value="PROTEIN YEEZ"/>
    <property type="match status" value="1"/>
</dbReference>
<dbReference type="eggNOG" id="COG0451">
    <property type="taxonomic scope" value="Bacteria"/>
</dbReference>
<dbReference type="Proteomes" id="UP000095008">
    <property type="component" value="Unassembled WGS sequence"/>
</dbReference>
<evidence type="ECO:0000313" key="5">
    <source>
        <dbReference type="Proteomes" id="UP000095008"/>
    </source>
</evidence>
<dbReference type="Proteomes" id="UP000094893">
    <property type="component" value="Unassembled WGS sequence"/>
</dbReference>
<dbReference type="RefSeq" id="WP_024894026.1">
    <property type="nucleotide sequence ID" value="NZ_LWRY01000271.1"/>
</dbReference>
<dbReference type="GO" id="GO:0005737">
    <property type="term" value="C:cytoplasm"/>
    <property type="evidence" value="ECO:0007669"/>
    <property type="project" value="TreeGrafter"/>
</dbReference>
<feature type="domain" description="NAD-dependent epimerase/dehydratase" evidence="1">
    <location>
        <begin position="3"/>
        <end position="243"/>
    </location>
</feature>
<evidence type="ECO:0000313" key="4">
    <source>
        <dbReference type="Proteomes" id="UP000094893"/>
    </source>
</evidence>